<gene>
    <name evidence="1" type="ORF">HNQ88_003940</name>
</gene>
<dbReference type="InterPro" id="IPR040547">
    <property type="entry name" value="CdiI"/>
</dbReference>
<organism evidence="1 2">
    <name type="scientific">Aureibacter tunicatorum</name>
    <dbReference type="NCBI Taxonomy" id="866807"/>
    <lineage>
        <taxon>Bacteria</taxon>
        <taxon>Pseudomonadati</taxon>
        <taxon>Bacteroidota</taxon>
        <taxon>Cytophagia</taxon>
        <taxon>Cytophagales</taxon>
        <taxon>Persicobacteraceae</taxon>
        <taxon>Aureibacter</taxon>
    </lineage>
</organism>
<accession>A0AAE4BS53</accession>
<protein>
    <submittedName>
        <fullName evidence="1">Uncharacterized protein</fullName>
    </submittedName>
</protein>
<dbReference type="EMBL" id="JAVDQD010000005">
    <property type="protein sequence ID" value="MDR6240864.1"/>
    <property type="molecule type" value="Genomic_DNA"/>
</dbReference>
<sequence>MNKEKKSISQLEGWSWNAEVPVEENSSYEEYNFYLLHNKPLKDYYPEDVYFMIGQESGLKFLVPVAIEFVSKDIFFKADDFSGDLLSRLLRVDDSFWERIPEYYKKIIYVIGKK</sequence>
<dbReference type="AlphaFoldDB" id="A0AAE4BS53"/>
<name>A0AAE4BS53_9BACT</name>
<keyword evidence="2" id="KW-1185">Reference proteome</keyword>
<dbReference type="Pfam" id="PF18616">
    <property type="entry name" value="CdiI_3"/>
    <property type="match status" value="1"/>
</dbReference>
<proteinExistence type="predicted"/>
<reference evidence="1" key="1">
    <citation type="submission" date="2023-07" db="EMBL/GenBank/DDBJ databases">
        <title>Genomic Encyclopedia of Type Strains, Phase IV (KMG-IV): sequencing the most valuable type-strain genomes for metagenomic binning, comparative biology and taxonomic classification.</title>
        <authorList>
            <person name="Goeker M."/>
        </authorList>
    </citation>
    <scope>NUCLEOTIDE SEQUENCE</scope>
    <source>
        <strain evidence="1">DSM 26174</strain>
    </source>
</reference>
<comment type="caution">
    <text evidence="1">The sequence shown here is derived from an EMBL/GenBank/DDBJ whole genome shotgun (WGS) entry which is preliminary data.</text>
</comment>
<dbReference type="RefSeq" id="WP_309941185.1">
    <property type="nucleotide sequence ID" value="NZ_AP025306.1"/>
</dbReference>
<dbReference type="CDD" id="cd20691">
    <property type="entry name" value="CdiI_EC536-like"/>
    <property type="match status" value="1"/>
</dbReference>
<evidence type="ECO:0000313" key="1">
    <source>
        <dbReference type="EMBL" id="MDR6240864.1"/>
    </source>
</evidence>
<dbReference type="Proteomes" id="UP001185092">
    <property type="component" value="Unassembled WGS sequence"/>
</dbReference>
<evidence type="ECO:0000313" key="2">
    <source>
        <dbReference type="Proteomes" id="UP001185092"/>
    </source>
</evidence>